<organism evidence="2 3">
    <name type="scientific">Candidatus Cryptobacteroides merdigallinarum</name>
    <dbReference type="NCBI Taxonomy" id="2840770"/>
    <lineage>
        <taxon>Bacteria</taxon>
        <taxon>Pseudomonadati</taxon>
        <taxon>Bacteroidota</taxon>
        <taxon>Bacteroidia</taxon>
        <taxon>Bacteroidales</taxon>
        <taxon>Candidatus Cryptobacteroides</taxon>
    </lineage>
</organism>
<dbReference type="InterPro" id="IPR041657">
    <property type="entry name" value="HTH_17"/>
</dbReference>
<feature type="domain" description="Helix-turn-helix" evidence="1">
    <location>
        <begin position="46"/>
        <end position="94"/>
    </location>
</feature>
<gene>
    <name evidence="2" type="ORF">IAC29_04060</name>
</gene>
<dbReference type="AlphaFoldDB" id="A0A9D9HFN3"/>
<dbReference type="SUPFAM" id="SSF46955">
    <property type="entry name" value="Putative DNA-binding domain"/>
    <property type="match status" value="1"/>
</dbReference>
<dbReference type="EMBL" id="JADIMQ010000055">
    <property type="protein sequence ID" value="MBO8448428.1"/>
    <property type="molecule type" value="Genomic_DNA"/>
</dbReference>
<dbReference type="InterPro" id="IPR009061">
    <property type="entry name" value="DNA-bd_dom_put_sf"/>
</dbReference>
<accession>A0A9D9HFN3</accession>
<dbReference type="Proteomes" id="UP000810252">
    <property type="component" value="Unassembled WGS sequence"/>
</dbReference>
<sequence length="114" mass="13295">MARKNIIQPAAHDDYEMAVLVKCMDCIRKEVQLIRRSMAAGVKPAYTNREVMEMFGIASATLKKWRDTGTLGYSQKGNIYLYSKDDIDKFLKRNHYDTFDDDRAFRRFMRQSAG</sequence>
<dbReference type="Pfam" id="PF12728">
    <property type="entry name" value="HTH_17"/>
    <property type="match status" value="1"/>
</dbReference>
<evidence type="ECO:0000313" key="2">
    <source>
        <dbReference type="EMBL" id="MBO8448428.1"/>
    </source>
</evidence>
<name>A0A9D9HFN3_9BACT</name>
<comment type="caution">
    <text evidence="2">The sequence shown here is derived from an EMBL/GenBank/DDBJ whole genome shotgun (WGS) entry which is preliminary data.</text>
</comment>
<evidence type="ECO:0000259" key="1">
    <source>
        <dbReference type="Pfam" id="PF12728"/>
    </source>
</evidence>
<reference evidence="2" key="1">
    <citation type="submission" date="2020-10" db="EMBL/GenBank/DDBJ databases">
        <authorList>
            <person name="Gilroy R."/>
        </authorList>
    </citation>
    <scope>NUCLEOTIDE SEQUENCE</scope>
    <source>
        <strain evidence="2">20514</strain>
    </source>
</reference>
<evidence type="ECO:0000313" key="3">
    <source>
        <dbReference type="Proteomes" id="UP000810252"/>
    </source>
</evidence>
<proteinExistence type="predicted"/>
<protein>
    <submittedName>
        <fullName evidence="2">Helix-turn-helix domain-containing protein</fullName>
    </submittedName>
</protein>
<reference evidence="2" key="2">
    <citation type="journal article" date="2021" name="PeerJ">
        <title>Extensive microbial diversity within the chicken gut microbiome revealed by metagenomics and culture.</title>
        <authorList>
            <person name="Gilroy R."/>
            <person name="Ravi A."/>
            <person name="Getino M."/>
            <person name="Pursley I."/>
            <person name="Horton D.L."/>
            <person name="Alikhan N.F."/>
            <person name="Baker D."/>
            <person name="Gharbi K."/>
            <person name="Hall N."/>
            <person name="Watson M."/>
            <person name="Adriaenssens E.M."/>
            <person name="Foster-Nyarko E."/>
            <person name="Jarju S."/>
            <person name="Secka A."/>
            <person name="Antonio M."/>
            <person name="Oren A."/>
            <person name="Chaudhuri R.R."/>
            <person name="La Ragione R."/>
            <person name="Hildebrand F."/>
            <person name="Pallen M.J."/>
        </authorList>
    </citation>
    <scope>NUCLEOTIDE SEQUENCE</scope>
    <source>
        <strain evidence="2">20514</strain>
    </source>
</reference>